<dbReference type="SUPFAM" id="SSF52540">
    <property type="entry name" value="P-loop containing nucleoside triphosphate hydrolases"/>
    <property type="match status" value="1"/>
</dbReference>
<evidence type="ECO:0000313" key="5">
    <source>
        <dbReference type="Proteomes" id="UP000234331"/>
    </source>
</evidence>
<protein>
    <submittedName>
        <fullName evidence="4">Flp pilus assembly protein, ATPase CpaF</fullName>
    </submittedName>
</protein>
<dbReference type="EMBL" id="FZMO01000546">
    <property type="protein sequence ID" value="SNQ51689.1"/>
    <property type="molecule type" value="Genomic_DNA"/>
</dbReference>
<evidence type="ECO:0000256" key="2">
    <source>
        <dbReference type="SAM" id="MobiDB-lite"/>
    </source>
</evidence>
<keyword evidence="5" id="KW-1185">Reference proteome</keyword>
<feature type="region of interest" description="Disordered" evidence="2">
    <location>
        <begin position="1"/>
        <end position="22"/>
    </location>
</feature>
<feature type="domain" description="Bacterial type II secretion system protein E" evidence="3">
    <location>
        <begin position="109"/>
        <end position="384"/>
    </location>
</feature>
<comment type="similarity">
    <text evidence="1">Belongs to the GSP E family.</text>
</comment>
<dbReference type="RefSeq" id="WP_101835796.1">
    <property type="nucleotide sequence ID" value="NZ_FZMO01000546.1"/>
</dbReference>
<dbReference type="Gene3D" id="3.30.450.380">
    <property type="match status" value="1"/>
</dbReference>
<dbReference type="InterPro" id="IPR050921">
    <property type="entry name" value="T4SS_GSP_E_ATPase"/>
</dbReference>
<dbReference type="InterPro" id="IPR001482">
    <property type="entry name" value="T2SS/T4SS_dom"/>
</dbReference>
<dbReference type="PANTHER" id="PTHR30486:SF6">
    <property type="entry name" value="TYPE IV PILUS RETRACTATION ATPASE PILT"/>
    <property type="match status" value="1"/>
</dbReference>
<organism evidence="4 5">
    <name type="scientific">Frankia canadensis</name>
    <dbReference type="NCBI Taxonomy" id="1836972"/>
    <lineage>
        <taxon>Bacteria</taxon>
        <taxon>Bacillati</taxon>
        <taxon>Actinomycetota</taxon>
        <taxon>Actinomycetes</taxon>
        <taxon>Frankiales</taxon>
        <taxon>Frankiaceae</taxon>
        <taxon>Frankia</taxon>
    </lineage>
</organism>
<evidence type="ECO:0000256" key="1">
    <source>
        <dbReference type="ARBA" id="ARBA00006611"/>
    </source>
</evidence>
<accession>A0A2I2L1B1</accession>
<dbReference type="GO" id="GO:0016887">
    <property type="term" value="F:ATP hydrolysis activity"/>
    <property type="evidence" value="ECO:0007669"/>
    <property type="project" value="InterPro"/>
</dbReference>
<reference evidence="4 5" key="1">
    <citation type="submission" date="2017-06" db="EMBL/GenBank/DDBJ databases">
        <authorList>
            <person name="Kim H.J."/>
            <person name="Triplett B.A."/>
        </authorList>
    </citation>
    <scope>NUCLEOTIDE SEQUENCE [LARGE SCALE GENOMIC DNA]</scope>
    <source>
        <strain evidence="4">FRACA_ARgP5</strain>
    </source>
</reference>
<evidence type="ECO:0000259" key="3">
    <source>
        <dbReference type="Pfam" id="PF00437"/>
    </source>
</evidence>
<proteinExistence type="inferred from homology"/>
<name>A0A2I2L1B1_9ACTN</name>
<dbReference type="PANTHER" id="PTHR30486">
    <property type="entry name" value="TWITCHING MOTILITY PROTEIN PILT"/>
    <property type="match status" value="1"/>
</dbReference>
<dbReference type="Pfam" id="PF00437">
    <property type="entry name" value="T2SSE"/>
    <property type="match status" value="1"/>
</dbReference>
<dbReference type="OrthoDB" id="9810761at2"/>
<gene>
    <name evidence="4" type="ORF">FRACA_790009</name>
</gene>
<dbReference type="Proteomes" id="UP000234331">
    <property type="component" value="Unassembled WGS sequence"/>
</dbReference>
<dbReference type="AlphaFoldDB" id="A0A2I2L1B1"/>
<evidence type="ECO:0000313" key="4">
    <source>
        <dbReference type="EMBL" id="SNQ51689.1"/>
    </source>
</evidence>
<dbReference type="Gene3D" id="3.40.50.300">
    <property type="entry name" value="P-loop containing nucleotide triphosphate hydrolases"/>
    <property type="match status" value="1"/>
</dbReference>
<sequence length="459" mass="49451">MAQATPSAGIRSGPDASGQGNEVDLVETAAESINAAVQREVAVGRRRGRRFTTVERAALAEELLARELAELRRGASDGSQLDAAGENEVRLRVRQAHSPLGPLGPLLVADRFSDVEVNGAENLVLTERGSGDRIEGRSPFGSDAQAFEWVAEHAAAAGRRFDESNPSVRFRLPNGVRVHAVSRVTRVTHIDCRLFSPGLDTLTGLADVGMIGADLADLLAGAAALRQPFGLIISGGTGAGKTTLLRAWANATPQPSVLDRVVTVEDEQELRLDRGRFRNLVEFEARERNVDGRGEYSMARYLAEDLRRQTPHRVLLGELRPDGGVLPLLLAVGQGIAQGVATTIHAPSAADVVARLRTYAAFEAQRVPEPAVLETIASTIDLIVHVASVDGQRLVTSVREVGEVREGRVTSAELWRWGPRTGRAVRTDLDFSDPLAAKLRSAGVDPMVIDPRRRTRAAW</sequence>
<dbReference type="InterPro" id="IPR027417">
    <property type="entry name" value="P-loop_NTPase"/>
</dbReference>